<dbReference type="Gene3D" id="3.40.50.300">
    <property type="entry name" value="P-loop containing nucleotide triphosphate hydrolases"/>
    <property type="match status" value="1"/>
</dbReference>
<organism evidence="4 5">
    <name type="scientific">Saxophila tyrrhenica</name>
    <dbReference type="NCBI Taxonomy" id="1690608"/>
    <lineage>
        <taxon>Eukaryota</taxon>
        <taxon>Fungi</taxon>
        <taxon>Dikarya</taxon>
        <taxon>Ascomycota</taxon>
        <taxon>Pezizomycotina</taxon>
        <taxon>Dothideomycetes</taxon>
        <taxon>Dothideomycetidae</taxon>
        <taxon>Mycosphaerellales</taxon>
        <taxon>Extremaceae</taxon>
        <taxon>Saxophila</taxon>
    </lineage>
</organism>
<feature type="domain" description="Nephrocystin 3-like N-terminal" evidence="2">
    <location>
        <begin position="265"/>
        <end position="443"/>
    </location>
</feature>
<evidence type="ECO:0000313" key="5">
    <source>
        <dbReference type="Proteomes" id="UP001337655"/>
    </source>
</evidence>
<reference evidence="4 5" key="1">
    <citation type="submission" date="2023-08" db="EMBL/GenBank/DDBJ databases">
        <title>Black Yeasts Isolated from many extreme environments.</title>
        <authorList>
            <person name="Coleine C."/>
            <person name="Stajich J.E."/>
            <person name="Selbmann L."/>
        </authorList>
    </citation>
    <scope>NUCLEOTIDE SEQUENCE [LARGE SCALE GENOMIC DNA]</scope>
    <source>
        <strain evidence="4 5">CCFEE 5935</strain>
    </source>
</reference>
<proteinExistence type="predicted"/>
<evidence type="ECO:0008006" key="6">
    <source>
        <dbReference type="Google" id="ProtNLM"/>
    </source>
</evidence>
<dbReference type="AlphaFoldDB" id="A0AAV9PPF6"/>
<dbReference type="Pfam" id="PF25053">
    <property type="entry name" value="DUF7791"/>
    <property type="match status" value="1"/>
</dbReference>
<dbReference type="PANTHER" id="PTHR10039:SF5">
    <property type="entry name" value="NACHT DOMAIN-CONTAINING PROTEIN"/>
    <property type="match status" value="1"/>
</dbReference>
<evidence type="ECO:0000259" key="3">
    <source>
        <dbReference type="Pfam" id="PF25053"/>
    </source>
</evidence>
<dbReference type="InterPro" id="IPR056884">
    <property type="entry name" value="NPHP3-like_N"/>
</dbReference>
<protein>
    <recommendedName>
        <fullName evidence="6">NACHT domain-containing protein</fullName>
    </recommendedName>
</protein>
<dbReference type="Pfam" id="PF24883">
    <property type="entry name" value="NPHP3_N"/>
    <property type="match status" value="1"/>
</dbReference>
<feature type="domain" description="DUF7791" evidence="3">
    <location>
        <begin position="565"/>
        <end position="668"/>
    </location>
</feature>
<dbReference type="PANTHER" id="PTHR10039">
    <property type="entry name" value="AMELOGENIN"/>
    <property type="match status" value="1"/>
</dbReference>
<sequence>MDPLSAIGLAANVLAFVDFASKLVAGAHELQHSANGITTENLHIKNVIADLCDTTNALPSTGKASSQHERALQKLASDCIGLSDKLTAILNEMEVAGKKSLFRSIRAAMESMRKREDVLAIESRLSEYRSQIVMRLVMMLGSLSTRVNANTLPARISKISTSLEDLRGMLLKLQSSIVDITAEKSTLNNLKFNSMFDREDDIRDPGAHTFEWMLGGVNTDDPTVTDTGSSYANVGQDEFDAEHMYEQKVRTLLADEHSKREAARSAFQSWLRERGSVFHISGKAGSGKSTLMKYLCNHTHAQNLLRGWAKDKKLILGKFYFWNSRTKIQASKEGLFRALLFEVLKQAPELIPELFPEAWAHFRGARGDSSAETTMFRPAKIRAAFETFLSRQGQYPNHRFCFFLDGLDEYSDHHADRLEQRGLALSIKRWACRKDVKLCVSSRPHVEILDSFSASSDSRIHLHELTRSDIYLYAATTLRQDLSFDWMEGIYWHLVLGIIRQAEGVLLWACMIIRLLLISAARRDSPEDMWRLLSSTPSDLNRLYDRLFDTLPTRDRIRVDQMLLITAQNPEWDPPNALVYTWLEDLERDPEFPCNCKFEQFSETEVAERLHRLRLQLDSYTHGMLEIVERAPYDLYHRSSSPGPTDRFFLQRVQFIHRTLKDFVLTKADRDELPGGSLIQQSPDVFVRLRLAEAVFLLDNRPGVWSEAQSFSPQDYFSPLQLYQSRHFSTEFLWHYERIVAQHMALRDIRVWWDGFGYHTLASETLPSLSVAHFAAYIGQTAYVFQNINDNVGLLDSQGDLNLLLSAIVGKLDAKKVHLVLRLLLAGASIHSSLMVLVDPRDMEDVESVGDEEGIRDMHSMAVTPCEVLADALGDIWWNHWRRRKYTNPYQWKERPQVVFLCQILEHFLLRGMRGENCSFRCQRDKEYVESVSLEQVVVLCAPPNLATLLPYFRRPPPSSFGYFKRGVDWVLGLSRWRQQDTGATVAHEAELLGACGTDALPTCIQREYHPVEGKPWHTPWIKEMHVGTRKIPMRFDVRIC</sequence>
<evidence type="ECO:0000313" key="4">
    <source>
        <dbReference type="EMBL" id="KAK5174786.1"/>
    </source>
</evidence>
<dbReference type="RefSeq" id="XP_064663455.1">
    <property type="nucleotide sequence ID" value="XM_064799128.1"/>
</dbReference>
<keyword evidence="1" id="KW-0677">Repeat</keyword>
<comment type="caution">
    <text evidence="4">The sequence shown here is derived from an EMBL/GenBank/DDBJ whole genome shotgun (WGS) entry which is preliminary data.</text>
</comment>
<gene>
    <name evidence="4" type="ORF">LTR77_001869</name>
</gene>
<dbReference type="Proteomes" id="UP001337655">
    <property type="component" value="Unassembled WGS sequence"/>
</dbReference>
<keyword evidence="5" id="KW-1185">Reference proteome</keyword>
<accession>A0AAV9PPF6</accession>
<dbReference type="SUPFAM" id="SSF52540">
    <property type="entry name" value="P-loop containing nucleoside triphosphate hydrolases"/>
    <property type="match status" value="1"/>
</dbReference>
<name>A0AAV9PPF6_9PEZI</name>
<dbReference type="GeneID" id="89923216"/>
<dbReference type="InterPro" id="IPR056693">
    <property type="entry name" value="DUF7791"/>
</dbReference>
<evidence type="ECO:0000259" key="2">
    <source>
        <dbReference type="Pfam" id="PF24883"/>
    </source>
</evidence>
<dbReference type="EMBL" id="JAVRRT010000002">
    <property type="protein sequence ID" value="KAK5174786.1"/>
    <property type="molecule type" value="Genomic_DNA"/>
</dbReference>
<dbReference type="InterPro" id="IPR027417">
    <property type="entry name" value="P-loop_NTPase"/>
</dbReference>
<evidence type="ECO:0000256" key="1">
    <source>
        <dbReference type="ARBA" id="ARBA00022737"/>
    </source>
</evidence>